<dbReference type="SUPFAM" id="SSF53686">
    <property type="entry name" value="Tryptophan synthase beta subunit-like PLP-dependent enzymes"/>
    <property type="match status" value="1"/>
</dbReference>
<dbReference type="EC" id="4.2.3.1" evidence="4"/>
<evidence type="ECO:0000313" key="8">
    <source>
        <dbReference type="EMBL" id="SHE87877.1"/>
    </source>
</evidence>
<gene>
    <name evidence="8" type="ORF">SAMN02746089_00934</name>
</gene>
<feature type="domain" description="Tryptophan synthase beta chain-like PALP" evidence="6">
    <location>
        <begin position="100"/>
        <end position="422"/>
    </location>
</feature>
<feature type="modified residue" description="N6-(pyridoxal phosphate)lysine" evidence="5">
    <location>
        <position position="113"/>
    </location>
</feature>
<reference evidence="8 9" key="1">
    <citation type="submission" date="2016-11" db="EMBL/GenBank/DDBJ databases">
        <authorList>
            <person name="Jaros S."/>
            <person name="Januszkiewicz K."/>
            <person name="Wedrychowicz H."/>
        </authorList>
    </citation>
    <scope>NUCLEOTIDE SEQUENCE [LARGE SCALE GENOMIC DNA]</scope>
    <source>
        <strain evidence="8 9">DSM 17918</strain>
    </source>
</reference>
<dbReference type="InterPro" id="IPR004450">
    <property type="entry name" value="Thr_synthase-like"/>
</dbReference>
<dbReference type="GO" id="GO:0004795">
    <property type="term" value="F:threonine synthase activity"/>
    <property type="evidence" value="ECO:0007669"/>
    <property type="project" value="UniProtKB-UniRule"/>
</dbReference>
<dbReference type="Gene3D" id="3.40.50.1100">
    <property type="match status" value="2"/>
</dbReference>
<evidence type="ECO:0000259" key="6">
    <source>
        <dbReference type="Pfam" id="PF00291"/>
    </source>
</evidence>
<dbReference type="PANTHER" id="PTHR43515">
    <property type="entry name" value="THREONINE SYNTHASE-LIKE 1"/>
    <property type="match status" value="1"/>
</dbReference>
<dbReference type="PANTHER" id="PTHR43515:SF1">
    <property type="entry name" value="THREONINE SYNTHASE-LIKE 1"/>
    <property type="match status" value="1"/>
</dbReference>
<dbReference type="InterPro" id="IPR029144">
    <property type="entry name" value="Thr_synth_N"/>
</dbReference>
<protein>
    <recommendedName>
        <fullName evidence="4">Threonine synthase</fullName>
        <ecNumber evidence="4">4.2.3.1</ecNumber>
    </recommendedName>
</protein>
<dbReference type="STRING" id="1121256.SAMN02746089_00934"/>
<proteinExistence type="inferred from homology"/>
<comment type="cofactor">
    <cofactor evidence="1 5">
        <name>pyridoxal 5'-phosphate</name>
        <dbReference type="ChEBI" id="CHEBI:597326"/>
    </cofactor>
</comment>
<evidence type="ECO:0000256" key="2">
    <source>
        <dbReference type="ARBA" id="ARBA00005517"/>
    </source>
</evidence>
<dbReference type="InterPro" id="IPR036052">
    <property type="entry name" value="TrpB-like_PALP_sf"/>
</dbReference>
<dbReference type="RefSeq" id="WP_073342158.1">
    <property type="nucleotide sequence ID" value="NZ_FQVH01000007.1"/>
</dbReference>
<evidence type="ECO:0000259" key="7">
    <source>
        <dbReference type="Pfam" id="PF14821"/>
    </source>
</evidence>
<organism evidence="8 9">
    <name type="scientific">Caldanaerobius fijiensis DSM 17918</name>
    <dbReference type="NCBI Taxonomy" id="1121256"/>
    <lineage>
        <taxon>Bacteria</taxon>
        <taxon>Bacillati</taxon>
        <taxon>Bacillota</taxon>
        <taxon>Clostridia</taxon>
        <taxon>Thermoanaerobacterales</taxon>
        <taxon>Thermoanaerobacteraceae</taxon>
        <taxon>Caldanaerobius</taxon>
    </lineage>
</organism>
<sequence>MQYTSTRDTKKSFKSADVIKAGISSDGGLFLPEYIPKIDFDKLTEMINKNYIQRAIDILELFLTDFTVDEIEQVVSSAYNHEKFDDDRIAPLHKLNKNTHILELWHGPTYAFKDMALQILPHLLVKSAQKTGDMSKFAILVATSGDTGKAALEGFADVEGTYIIVFYPEQGVSHMQKLQMITQEGNNVAAIGVIGNFDDAQTGVKAIFNDREFNEKLNASSIKLSSANSINWGRLLPQIVYYISAYVDLVKSENIKMGDKVNVVVPTGNFGNILAAYYAREMGIPIGKLICASNANKVLTDFIRTGIYDRRRELKKTISPSMDILVSSNLERLLFELYDRDDHKIKQMMDLLMKKGVYEIDAYVLEKLQSTFYASYADDTETMKSIKAVYDEYHYVVDTHTAVGLKVLEDYRRETGDNTMTVVASTASPYKFPESVLSALNVPIEPGQDEFSLLDVLSDISGLAIPENLKKLKGTEIRHKMVCKKDEMKKMVEDILIYRN</sequence>
<dbReference type="NCBIfam" id="TIGR00260">
    <property type="entry name" value="thrC"/>
    <property type="match status" value="1"/>
</dbReference>
<dbReference type="Proteomes" id="UP000184088">
    <property type="component" value="Unassembled WGS sequence"/>
</dbReference>
<evidence type="ECO:0000256" key="5">
    <source>
        <dbReference type="PIRSR" id="PIRSR604450-51"/>
    </source>
</evidence>
<feature type="domain" description="Threonine synthase N-terminal" evidence="7">
    <location>
        <begin position="2"/>
        <end position="79"/>
    </location>
</feature>
<keyword evidence="3 5" id="KW-0663">Pyridoxal phosphate</keyword>
<dbReference type="Gene3D" id="3.90.1380.10">
    <property type="entry name" value="Threonine synthase, N-terminal domain"/>
    <property type="match status" value="1"/>
</dbReference>
<dbReference type="Pfam" id="PF14821">
    <property type="entry name" value="Thr_synth_N"/>
    <property type="match status" value="1"/>
</dbReference>
<dbReference type="CDD" id="cd01560">
    <property type="entry name" value="Thr-synth_2"/>
    <property type="match status" value="1"/>
</dbReference>
<evidence type="ECO:0000256" key="1">
    <source>
        <dbReference type="ARBA" id="ARBA00001933"/>
    </source>
</evidence>
<dbReference type="InterPro" id="IPR001926">
    <property type="entry name" value="TrpB-like_PALP"/>
</dbReference>
<dbReference type="InterPro" id="IPR037158">
    <property type="entry name" value="Thr_synth_N_sf"/>
</dbReference>
<evidence type="ECO:0000256" key="4">
    <source>
        <dbReference type="NCBIfam" id="TIGR00260"/>
    </source>
</evidence>
<comment type="similarity">
    <text evidence="2">Belongs to the threonine synthase family.</text>
</comment>
<dbReference type="GO" id="GO:0005737">
    <property type="term" value="C:cytoplasm"/>
    <property type="evidence" value="ECO:0007669"/>
    <property type="project" value="TreeGrafter"/>
</dbReference>
<evidence type="ECO:0000256" key="3">
    <source>
        <dbReference type="ARBA" id="ARBA00022898"/>
    </source>
</evidence>
<accession>A0A1M4X395</accession>
<name>A0A1M4X395_9THEO</name>
<dbReference type="AlphaFoldDB" id="A0A1M4X395"/>
<keyword evidence="9" id="KW-1185">Reference proteome</keyword>
<dbReference type="GO" id="GO:0009088">
    <property type="term" value="P:threonine biosynthetic process"/>
    <property type="evidence" value="ECO:0007669"/>
    <property type="project" value="UniProtKB-UniRule"/>
</dbReference>
<dbReference type="EMBL" id="FQVH01000007">
    <property type="protein sequence ID" value="SHE87877.1"/>
    <property type="molecule type" value="Genomic_DNA"/>
</dbReference>
<dbReference type="Pfam" id="PF00291">
    <property type="entry name" value="PALP"/>
    <property type="match status" value="1"/>
</dbReference>
<evidence type="ECO:0000313" key="9">
    <source>
        <dbReference type="Proteomes" id="UP000184088"/>
    </source>
</evidence>
<dbReference type="OrthoDB" id="9763107at2"/>